<dbReference type="AlphaFoldDB" id="A0A9P8RZ34"/>
<dbReference type="RefSeq" id="XP_067765350.1">
    <property type="nucleotide sequence ID" value="XM_067908376.1"/>
</dbReference>
<sequence length="137" mass="16469">MPLIVTKCSLQETVECTQQQIKLREQIKKKLYSTKDLIKLNLLNQNLEQQFSNTLQLLKQNQQLINNVQDSLYDLNKHSQKIMSRFDCYLDEINAIKHRASNDLMETQYFNPHNSYMFKDLDFYWSQYEKQLSQPNQ</sequence>
<gene>
    <name evidence="1" type="ORF">SS50377_24535</name>
</gene>
<organism evidence="1 2">
    <name type="scientific">Spironucleus salmonicida</name>
    <dbReference type="NCBI Taxonomy" id="348837"/>
    <lineage>
        <taxon>Eukaryota</taxon>
        <taxon>Metamonada</taxon>
        <taxon>Diplomonadida</taxon>
        <taxon>Hexamitidae</taxon>
        <taxon>Hexamitinae</taxon>
        <taxon>Spironucleus</taxon>
    </lineage>
</organism>
<keyword evidence="2" id="KW-1185">Reference proteome</keyword>
<name>A0A9P8RZ34_9EUKA</name>
<comment type="caution">
    <text evidence="1">The sequence shown here is derived from an EMBL/GenBank/DDBJ whole genome shotgun (WGS) entry which is preliminary data.</text>
</comment>
<dbReference type="Proteomes" id="UP000018208">
    <property type="component" value="Unassembled WGS sequence"/>
</dbReference>
<evidence type="ECO:0000313" key="1">
    <source>
        <dbReference type="EMBL" id="KAH0574577.1"/>
    </source>
</evidence>
<protein>
    <submittedName>
        <fullName evidence="1">Uncharacterized protein</fullName>
    </submittedName>
</protein>
<evidence type="ECO:0000313" key="2">
    <source>
        <dbReference type="Proteomes" id="UP000018208"/>
    </source>
</evidence>
<dbReference type="GeneID" id="94298558"/>
<reference evidence="1 2" key="1">
    <citation type="journal article" date="2014" name="PLoS Genet.">
        <title>The Genome of Spironucleus salmonicida Highlights a Fish Pathogen Adapted to Fluctuating Environments.</title>
        <authorList>
            <person name="Xu F."/>
            <person name="Jerlstrom-Hultqvist J."/>
            <person name="Einarsson E."/>
            <person name="Astvaldsson A."/>
            <person name="Svard S.G."/>
            <person name="Andersson J.O."/>
        </authorList>
    </citation>
    <scope>NUCLEOTIDE SEQUENCE [LARGE SCALE GENOMIC DNA]</scope>
    <source>
        <strain evidence="1 2">ATCC 50377</strain>
    </source>
</reference>
<accession>A0A9P8RZ34</accession>
<dbReference type="EMBL" id="AUWU02000004">
    <property type="protein sequence ID" value="KAH0574577.1"/>
    <property type="molecule type" value="Genomic_DNA"/>
</dbReference>
<proteinExistence type="predicted"/>
<dbReference type="KEGG" id="ssao:94298558"/>